<keyword evidence="1" id="KW-1133">Transmembrane helix</keyword>
<sequence length="294" mass="30949">MQLDAATPGPAPEETPRPRRRWVVVLVALILWQAVGPLGGALWWVFDEGPLRQQPRDVLTEASPVGAVRVFGDHPGQDVGRAARETVDDLVAAGGLARDVVVVALPTGSGWVDPVQVEAVEAWAGGDVATVSVRYARTPSAVAYLMRPDLAEDSATALLQEVVDRVAGLPETRRPDVVVQGQSLGVAAGTAAVQRLATPGESAVSAQLWQGRPGTVDAPAADRCTVDRVNDDDPVARLDLRLLASPVVAARVLADLPGSASTTPGTRHSYRPVLPPRECLTLNASREFQGSVRG</sequence>
<feature type="domain" description="Alpha/beta-hydrolase catalytic" evidence="2">
    <location>
        <begin position="73"/>
        <end position="215"/>
    </location>
</feature>
<evidence type="ECO:0000259" key="2">
    <source>
        <dbReference type="Pfam" id="PF10081"/>
    </source>
</evidence>
<dbReference type="InterPro" id="IPR027787">
    <property type="entry name" value="Alpha/beta-hydrolase_catalytic"/>
</dbReference>
<comment type="caution">
    <text evidence="3">The sequence shown here is derived from an EMBL/GenBank/DDBJ whole genome shotgun (WGS) entry which is preliminary data.</text>
</comment>
<dbReference type="EMBL" id="JALIEA010000013">
    <property type="protein sequence ID" value="MCJ7858850.1"/>
    <property type="molecule type" value="Genomic_DNA"/>
</dbReference>
<evidence type="ECO:0000313" key="3">
    <source>
        <dbReference type="EMBL" id="MCJ7858850.1"/>
    </source>
</evidence>
<dbReference type="Proteomes" id="UP001139207">
    <property type="component" value="Unassembled WGS sequence"/>
</dbReference>
<feature type="transmembrane region" description="Helical" evidence="1">
    <location>
        <begin position="22"/>
        <end position="46"/>
    </location>
</feature>
<dbReference type="AlphaFoldDB" id="A0A9X1WK44"/>
<gene>
    <name evidence="3" type="ORF">MUN33_08995</name>
</gene>
<dbReference type="RefSeq" id="WP_244804681.1">
    <property type="nucleotide sequence ID" value="NZ_JALIEA010000013.1"/>
</dbReference>
<organism evidence="3 4">
    <name type="scientific">Corynebacterium kalidii</name>
    <dbReference type="NCBI Taxonomy" id="2931982"/>
    <lineage>
        <taxon>Bacteria</taxon>
        <taxon>Bacillati</taxon>
        <taxon>Actinomycetota</taxon>
        <taxon>Actinomycetes</taxon>
        <taxon>Mycobacteriales</taxon>
        <taxon>Corynebacteriaceae</taxon>
        <taxon>Corynebacterium</taxon>
    </lineage>
</organism>
<keyword evidence="1" id="KW-0472">Membrane</keyword>
<evidence type="ECO:0000313" key="4">
    <source>
        <dbReference type="Proteomes" id="UP001139207"/>
    </source>
</evidence>
<proteinExistence type="predicted"/>
<keyword evidence="1" id="KW-0812">Transmembrane</keyword>
<accession>A0A9X1WK44</accession>
<dbReference type="Pfam" id="PF10081">
    <property type="entry name" value="Abhydrolase_9"/>
    <property type="match status" value="1"/>
</dbReference>
<name>A0A9X1WK44_9CORY</name>
<protein>
    <submittedName>
        <fullName evidence="3">Alpha/beta-hydrolase family protein</fullName>
    </submittedName>
</protein>
<evidence type="ECO:0000256" key="1">
    <source>
        <dbReference type="SAM" id="Phobius"/>
    </source>
</evidence>
<keyword evidence="4" id="KW-1185">Reference proteome</keyword>
<reference evidence="3" key="1">
    <citation type="submission" date="2022-04" db="EMBL/GenBank/DDBJ databases">
        <title>Corynebacterium kalidii LD5P10.</title>
        <authorList>
            <person name="Sun J.Q."/>
        </authorList>
    </citation>
    <scope>NUCLEOTIDE SEQUENCE</scope>
    <source>
        <strain evidence="3">LD5P10</strain>
    </source>
</reference>